<organism evidence="1 2">
    <name type="scientific">Diversispora epigaea</name>
    <dbReference type="NCBI Taxonomy" id="1348612"/>
    <lineage>
        <taxon>Eukaryota</taxon>
        <taxon>Fungi</taxon>
        <taxon>Fungi incertae sedis</taxon>
        <taxon>Mucoromycota</taxon>
        <taxon>Glomeromycotina</taxon>
        <taxon>Glomeromycetes</taxon>
        <taxon>Diversisporales</taxon>
        <taxon>Diversisporaceae</taxon>
        <taxon>Diversispora</taxon>
    </lineage>
</organism>
<gene>
    <name evidence="1" type="ORF">Glove_8g18</name>
</gene>
<dbReference type="Proteomes" id="UP000266861">
    <property type="component" value="Unassembled WGS sequence"/>
</dbReference>
<keyword evidence="2" id="KW-1185">Reference proteome</keyword>
<dbReference type="AlphaFoldDB" id="A0A397JZY6"/>
<evidence type="ECO:0000313" key="1">
    <source>
        <dbReference type="EMBL" id="RHZ90070.1"/>
    </source>
</evidence>
<reference evidence="1 2" key="1">
    <citation type="submission" date="2018-08" db="EMBL/GenBank/DDBJ databases">
        <title>Genome and evolution of the arbuscular mycorrhizal fungus Diversispora epigaea (formerly Glomus versiforme) and its bacterial endosymbionts.</title>
        <authorList>
            <person name="Sun X."/>
            <person name="Fei Z."/>
            <person name="Harrison M."/>
        </authorList>
    </citation>
    <scope>NUCLEOTIDE SEQUENCE [LARGE SCALE GENOMIC DNA]</scope>
    <source>
        <strain evidence="1 2">IT104</strain>
    </source>
</reference>
<proteinExistence type="predicted"/>
<comment type="caution">
    <text evidence="1">The sequence shown here is derived from an EMBL/GenBank/DDBJ whole genome shotgun (WGS) entry which is preliminary data.</text>
</comment>
<evidence type="ECO:0000313" key="2">
    <source>
        <dbReference type="Proteomes" id="UP000266861"/>
    </source>
</evidence>
<protein>
    <submittedName>
        <fullName evidence="1">Uncharacterized protein</fullName>
    </submittedName>
</protein>
<sequence>MHVPSRGILQYERTHRATVPICFEDERKCIFDFVVVLWDLRCWLLEVINVIYKLCEEHNNSDVNVSNLSSGILPLHPFTPQKDKHKKGIITTYAKSEPNSSFIRSGK</sequence>
<accession>A0A397JZY6</accession>
<dbReference type="EMBL" id="PQFF01000006">
    <property type="protein sequence ID" value="RHZ90070.1"/>
    <property type="molecule type" value="Genomic_DNA"/>
</dbReference>
<dbReference type="OrthoDB" id="2405954at2759"/>
<name>A0A397JZY6_9GLOM</name>